<comment type="caution">
    <text evidence="1">The sequence shown here is derived from an EMBL/GenBank/DDBJ whole genome shotgun (WGS) entry which is preliminary data.</text>
</comment>
<protein>
    <submittedName>
        <fullName evidence="1">Uncharacterized protein</fullName>
    </submittedName>
</protein>
<accession>A0A1V6Y304</accession>
<evidence type="ECO:0000313" key="1">
    <source>
        <dbReference type="EMBL" id="OQE81721.1"/>
    </source>
</evidence>
<dbReference type="AlphaFoldDB" id="A0A1V6Y304"/>
<name>A0A1V6Y304_PENNA</name>
<evidence type="ECO:0000313" key="2">
    <source>
        <dbReference type="Proteomes" id="UP000191691"/>
    </source>
</evidence>
<keyword evidence="2" id="KW-1185">Reference proteome</keyword>
<sequence length="187" mass="20578">MAFQPADTDDWLSQLKEPKCGCHKYIEKEIDAKCARLEPWKPGNEPGTDATFDGRHLTLLSISKWKISGPPIDCADVKKHLTFTHSNSAKGRNVTQDRSSLRVPLLIVTPDISMDGTGQELAAAPLQADGSQATNQTLMVQEAPVTTLAMTPQQVENTCMTQQLRAKHPVTTLRPFLHSLLMPTTMS</sequence>
<organism evidence="1 2">
    <name type="scientific">Penicillium nalgiovense</name>
    <dbReference type="NCBI Taxonomy" id="60175"/>
    <lineage>
        <taxon>Eukaryota</taxon>
        <taxon>Fungi</taxon>
        <taxon>Dikarya</taxon>
        <taxon>Ascomycota</taxon>
        <taxon>Pezizomycotina</taxon>
        <taxon>Eurotiomycetes</taxon>
        <taxon>Eurotiomycetidae</taxon>
        <taxon>Eurotiales</taxon>
        <taxon>Aspergillaceae</taxon>
        <taxon>Penicillium</taxon>
    </lineage>
</organism>
<reference evidence="2" key="1">
    <citation type="journal article" date="2017" name="Nat. Microbiol.">
        <title>Global analysis of biosynthetic gene clusters reveals vast potential of secondary metabolite production in Penicillium species.</title>
        <authorList>
            <person name="Nielsen J.C."/>
            <person name="Grijseels S."/>
            <person name="Prigent S."/>
            <person name="Ji B."/>
            <person name="Dainat J."/>
            <person name="Nielsen K.F."/>
            <person name="Frisvad J.C."/>
            <person name="Workman M."/>
            <person name="Nielsen J."/>
        </authorList>
    </citation>
    <scope>NUCLEOTIDE SEQUENCE [LARGE SCALE GENOMIC DNA]</scope>
    <source>
        <strain evidence="2">IBT 13039</strain>
    </source>
</reference>
<gene>
    <name evidence="1" type="ORF">PENNAL_c0039G07629</name>
</gene>
<proteinExistence type="predicted"/>
<dbReference type="EMBL" id="MOOB01000039">
    <property type="protein sequence ID" value="OQE81721.1"/>
    <property type="molecule type" value="Genomic_DNA"/>
</dbReference>
<dbReference type="Proteomes" id="UP000191691">
    <property type="component" value="Unassembled WGS sequence"/>
</dbReference>